<dbReference type="RefSeq" id="WP_155465356.1">
    <property type="nucleotide sequence ID" value="NZ_WNKY01000021.1"/>
</dbReference>
<keyword evidence="2" id="KW-1185">Reference proteome</keyword>
<evidence type="ECO:0000313" key="1">
    <source>
        <dbReference type="EMBL" id="MTV39581.1"/>
    </source>
</evidence>
<protein>
    <submittedName>
        <fullName evidence="1">Uncharacterized protein</fullName>
    </submittedName>
</protein>
<organism evidence="1 2">
    <name type="scientific">Duganella radicis</name>
    <dbReference type="NCBI Taxonomy" id="551988"/>
    <lineage>
        <taxon>Bacteria</taxon>
        <taxon>Pseudomonadati</taxon>
        <taxon>Pseudomonadota</taxon>
        <taxon>Betaproteobacteria</taxon>
        <taxon>Burkholderiales</taxon>
        <taxon>Oxalobacteraceae</taxon>
        <taxon>Telluria group</taxon>
        <taxon>Duganella</taxon>
    </lineage>
</organism>
<reference evidence="1 2" key="1">
    <citation type="submission" date="2019-11" db="EMBL/GenBank/DDBJ databases">
        <title>Type strains purchased from KCTC, JCM and DSMZ.</title>
        <authorList>
            <person name="Lu H."/>
        </authorList>
    </citation>
    <scope>NUCLEOTIDE SEQUENCE [LARGE SCALE GENOMIC DNA]</scope>
    <source>
        <strain evidence="1 2">KCTC 22382</strain>
    </source>
</reference>
<sequence length="359" mass="41212">MEFEKKEKSQSHAFVFFDAGPPYCQLGWSRYREFNDLILAALGDSEQAGVTVYLHEHEFPHIEGCFVWCFSFFQADPGIRETLSKRLQARIESIMSQFAELRDSMVLRNHSDEFDMTPDFARYYVSLVDLADKELLPVYPSRAKKSYDKPDLDLDVFKKEITVEEFKAQIGEHLSHSSIAHIKYLLAPDGFFSTVHRPNKYLREELIPAFYFMLRRRIPDAATMKFGLEKGEIDVKIKLPNEVSMSLEITSALPEGDHLLFSIVNQGWQGDLPVKTRHELKKANDSLAGKVVAAIAKKQEKTYPANATLLVVIPPEYLYQGEEYILNEMLNEVRSRLSEGKRSFCEVVALCNGKIYTVF</sequence>
<dbReference type="EMBL" id="WNKY01000021">
    <property type="protein sequence ID" value="MTV39581.1"/>
    <property type="molecule type" value="Genomic_DNA"/>
</dbReference>
<name>A0A6L6PLR3_9BURK</name>
<evidence type="ECO:0000313" key="2">
    <source>
        <dbReference type="Proteomes" id="UP000475582"/>
    </source>
</evidence>
<comment type="caution">
    <text evidence="1">The sequence shown here is derived from an EMBL/GenBank/DDBJ whole genome shotgun (WGS) entry which is preliminary data.</text>
</comment>
<accession>A0A6L6PLR3</accession>
<gene>
    <name evidence="1" type="ORF">GM676_18630</name>
</gene>
<proteinExistence type="predicted"/>
<dbReference type="Proteomes" id="UP000475582">
    <property type="component" value="Unassembled WGS sequence"/>
</dbReference>
<dbReference type="AlphaFoldDB" id="A0A6L6PLR3"/>